<dbReference type="InterPro" id="IPR050194">
    <property type="entry name" value="Glycosyltransferase_grp1"/>
</dbReference>
<dbReference type="AlphaFoldDB" id="Q7MPL6"/>
<dbReference type="KEGG" id="vvy:VV0347"/>
<evidence type="ECO:0000313" key="3">
    <source>
        <dbReference type="Proteomes" id="UP000002675"/>
    </source>
</evidence>
<dbReference type="GO" id="GO:0016757">
    <property type="term" value="F:glycosyltransferase activity"/>
    <property type="evidence" value="ECO:0007669"/>
    <property type="project" value="InterPro"/>
</dbReference>
<gene>
    <name evidence="2" type="ordered locus">VV0347</name>
</gene>
<sequence>MKVMRKVLFLYSEIGPYNIPVFEELSKTFNCDIHVVRWDKNCLKPYSPKRIDHVTYYKRSKFDENKLKDLIEFINPEIIYVSGWMDNLYLKIVEPIKPKGIPIVIGFDDIWTGSLRQVLGQYYFRVRLNKYFSHAWVAGEAQYEFARRLGFSRENIIFDLLSADIKNFSSVKYNENANFFLYVGNFRKVKGTDLLAKSFKFYRDELNGNFKLLCIGNGELISALSDNSNIIVQGYTEQSELIKAIGQASAFILPSRHDQWGVVAHEFATAGLPLIMSTGVGARSKFLINGYNGFVFENGSSLDLAHKMKAFESISSEEKSNMSKRSRELGTRISPQSSAASFMSLLGYK</sequence>
<dbReference type="CDD" id="cd03801">
    <property type="entry name" value="GT4_PimA-like"/>
    <property type="match status" value="1"/>
</dbReference>
<proteinExistence type="predicted"/>
<feature type="domain" description="Glycosyl transferase family 1" evidence="1">
    <location>
        <begin position="168"/>
        <end position="328"/>
    </location>
</feature>
<dbReference type="Proteomes" id="UP000002675">
    <property type="component" value="Chromosome I"/>
</dbReference>
<dbReference type="PATRIC" id="fig|196600.6.peg.382"/>
<organism evidence="2 3">
    <name type="scientific">Vibrio vulnificus (strain YJ016)</name>
    <dbReference type="NCBI Taxonomy" id="196600"/>
    <lineage>
        <taxon>Bacteria</taxon>
        <taxon>Pseudomonadati</taxon>
        <taxon>Pseudomonadota</taxon>
        <taxon>Gammaproteobacteria</taxon>
        <taxon>Vibrionales</taxon>
        <taxon>Vibrionaceae</taxon>
        <taxon>Vibrio</taxon>
    </lineage>
</organism>
<reference evidence="2 3" key="1">
    <citation type="journal article" date="2003" name="Genome Res.">
        <title>Comparative genome analysis of Vibrio vulnificus, a marine pathogen.</title>
        <authorList>
            <person name="Chen C.Y."/>
            <person name="Wu K.M."/>
            <person name="Chang Y.C."/>
            <person name="Chang C.H."/>
            <person name="Tsai H.C."/>
            <person name="Liao T.L."/>
            <person name="Liu Y.M."/>
            <person name="Chen H.J."/>
            <person name="Shen A.B."/>
            <person name="Li J.C."/>
            <person name="Su T.L."/>
            <person name="Shao C.P."/>
            <person name="Lee C.T."/>
            <person name="Hor L.I."/>
            <person name="Tsai S.F."/>
        </authorList>
    </citation>
    <scope>NUCLEOTIDE SEQUENCE [LARGE SCALE GENOMIC DNA]</scope>
    <source>
        <strain evidence="2 3">YJ016</strain>
    </source>
</reference>
<evidence type="ECO:0000313" key="2">
    <source>
        <dbReference type="EMBL" id="BAC93111.1"/>
    </source>
</evidence>
<dbReference type="RefSeq" id="WP_011149320.1">
    <property type="nucleotide sequence ID" value="NC_005139.1"/>
</dbReference>
<protein>
    <recommendedName>
        <fullName evidence="1">Glycosyl transferase family 1 domain-containing protein</fullName>
    </recommendedName>
</protein>
<dbReference type="CAZy" id="GT4">
    <property type="family name" value="Glycosyltransferase Family 4"/>
</dbReference>
<dbReference type="Pfam" id="PF00534">
    <property type="entry name" value="Glycos_transf_1"/>
    <property type="match status" value="1"/>
</dbReference>
<dbReference type="EMBL" id="BA000037">
    <property type="protein sequence ID" value="BAC93111.1"/>
    <property type="molecule type" value="Genomic_DNA"/>
</dbReference>
<dbReference type="PANTHER" id="PTHR45947:SF3">
    <property type="entry name" value="SULFOQUINOVOSYL TRANSFERASE SQD2"/>
    <property type="match status" value="1"/>
</dbReference>
<evidence type="ECO:0000259" key="1">
    <source>
        <dbReference type="Pfam" id="PF00534"/>
    </source>
</evidence>
<dbReference type="Gene3D" id="3.40.50.2000">
    <property type="entry name" value="Glycogen Phosphorylase B"/>
    <property type="match status" value="1"/>
</dbReference>
<dbReference type="HOGENOM" id="CLU_009583_5_1_6"/>
<dbReference type="InterPro" id="IPR001296">
    <property type="entry name" value="Glyco_trans_1"/>
</dbReference>
<accession>Q7MPL6</accession>
<dbReference type="PANTHER" id="PTHR45947">
    <property type="entry name" value="SULFOQUINOVOSYL TRANSFERASE SQD2"/>
    <property type="match status" value="1"/>
</dbReference>
<dbReference type="SUPFAM" id="SSF53756">
    <property type="entry name" value="UDP-Glycosyltransferase/glycogen phosphorylase"/>
    <property type="match status" value="1"/>
</dbReference>
<name>Q7MPL6_VIBVY</name>